<evidence type="ECO:0008006" key="2">
    <source>
        <dbReference type="Google" id="ProtNLM"/>
    </source>
</evidence>
<accession>A0A382T1R3</accession>
<sequence length="199" mass="22479">MRYQIFRLRDNDHPGPPALLKTIASNRALIKDRGNSIFGVFGSLLGLASNEIYLVTFGQQQLQFQLPESIECVTCRTFRPTVRPTEHKPASDPGVYVFRWFSVDPTTIDEIAQLSATAWPDFESSFDTRVQGLFAEDTEAPDTMLLITWYRNLTVWEQSRHPPQTARENFLRRHKLTLSALPVATTLLGVSGSDLVSHS</sequence>
<proteinExistence type="predicted"/>
<name>A0A382T1R3_9ZZZZ</name>
<dbReference type="EMBL" id="UINC01133285">
    <property type="protein sequence ID" value="SVD16130.1"/>
    <property type="molecule type" value="Genomic_DNA"/>
</dbReference>
<dbReference type="AlphaFoldDB" id="A0A382T1R3"/>
<gene>
    <name evidence="1" type="ORF">METZ01_LOCUS368984</name>
</gene>
<protein>
    <recommendedName>
        <fullName evidence="2">ABM domain-containing protein</fullName>
    </recommendedName>
</protein>
<evidence type="ECO:0000313" key="1">
    <source>
        <dbReference type="EMBL" id="SVD16130.1"/>
    </source>
</evidence>
<reference evidence="1" key="1">
    <citation type="submission" date="2018-05" db="EMBL/GenBank/DDBJ databases">
        <authorList>
            <person name="Lanie J.A."/>
            <person name="Ng W.-L."/>
            <person name="Kazmierczak K.M."/>
            <person name="Andrzejewski T.M."/>
            <person name="Davidsen T.M."/>
            <person name="Wayne K.J."/>
            <person name="Tettelin H."/>
            <person name="Glass J.I."/>
            <person name="Rusch D."/>
            <person name="Podicherti R."/>
            <person name="Tsui H.-C.T."/>
            <person name="Winkler M.E."/>
        </authorList>
    </citation>
    <scope>NUCLEOTIDE SEQUENCE</scope>
</reference>
<organism evidence="1">
    <name type="scientific">marine metagenome</name>
    <dbReference type="NCBI Taxonomy" id="408172"/>
    <lineage>
        <taxon>unclassified sequences</taxon>
        <taxon>metagenomes</taxon>
        <taxon>ecological metagenomes</taxon>
    </lineage>
</organism>